<sequence>MEILSRSSEEDKDEYLRHKGSSRRGDFTVRFDGKNAELKQWMLTPRSKHSATEQRRRSKINDRSVILMDNASSPIFGERKTSLDDQEKIALLSSKKRKWGGGGGGESERDQELAKELKLCKKEQDDDDVELNLDAPLPLEWERCLDIKSGQIHFYNTRTHKRTSKDPRSSPRPSLDLELNLNLTNQVDQQVRTEHEPSNETDRQLIKRKDDNSGRPSSPSPSWISFDTDRQEMVAAVCVRCHMLVMMCKATPSCPNCKFVHPQGQSSTSFHEISKPLGFRLLCCKD</sequence>
<keyword evidence="3" id="KW-0963">Cytoplasm</keyword>
<feature type="compositionally biased region" description="Basic and acidic residues" evidence="6">
    <location>
        <begin position="191"/>
        <end position="213"/>
    </location>
</feature>
<evidence type="ECO:0000256" key="1">
    <source>
        <dbReference type="ARBA" id="ARBA00004496"/>
    </source>
</evidence>
<proteinExistence type="inferred from homology"/>
<dbReference type="Proteomes" id="UP000243459">
    <property type="component" value="Chromosome 3"/>
</dbReference>
<comment type="subcellular location">
    <subcellularLocation>
        <location evidence="1">Cytoplasm</location>
    </subcellularLocation>
</comment>
<evidence type="ECO:0000256" key="5">
    <source>
        <dbReference type="ARBA" id="ARBA00023163"/>
    </source>
</evidence>
<dbReference type="Gene3D" id="2.20.70.10">
    <property type="match status" value="1"/>
</dbReference>
<dbReference type="PANTHER" id="PTHR14791">
    <property type="entry name" value="BOMB/KIRA PROTEINS"/>
    <property type="match status" value="1"/>
</dbReference>
<dbReference type="PROSITE" id="PS50020">
    <property type="entry name" value="WW_DOMAIN_2"/>
    <property type="match status" value="1"/>
</dbReference>
<dbReference type="InterPro" id="IPR051105">
    <property type="entry name" value="WWC/KIBRA_Hippo_Reg"/>
</dbReference>
<dbReference type="PANTHER" id="PTHR14791:SF42">
    <property type="entry name" value="F16L1.2 PROTEIN"/>
    <property type="match status" value="1"/>
</dbReference>
<dbReference type="InterPro" id="IPR036638">
    <property type="entry name" value="HLH_DNA-bd_sf"/>
</dbReference>
<dbReference type="Gene3D" id="4.10.280.10">
    <property type="entry name" value="Helix-loop-helix DNA-binding domain"/>
    <property type="match status" value="1"/>
</dbReference>
<feature type="compositionally biased region" description="Polar residues" evidence="6">
    <location>
        <begin position="214"/>
        <end position="225"/>
    </location>
</feature>
<dbReference type="GO" id="GO:0046983">
    <property type="term" value="F:protein dimerization activity"/>
    <property type="evidence" value="ECO:0007669"/>
    <property type="project" value="InterPro"/>
</dbReference>
<evidence type="ECO:0000259" key="7">
    <source>
        <dbReference type="PROSITE" id="PS50020"/>
    </source>
</evidence>
<comment type="similarity">
    <text evidence="2">Belongs to the bHLH protein family.</text>
</comment>
<keyword evidence="9" id="KW-1185">Reference proteome</keyword>
<evidence type="ECO:0000313" key="8">
    <source>
        <dbReference type="EMBL" id="ONK75547.1"/>
    </source>
</evidence>
<evidence type="ECO:0000256" key="3">
    <source>
        <dbReference type="ARBA" id="ARBA00022490"/>
    </source>
</evidence>
<accession>A0A5P1FDV6</accession>
<dbReference type="AlphaFoldDB" id="A0A5P1FDV6"/>
<evidence type="ECO:0000256" key="4">
    <source>
        <dbReference type="ARBA" id="ARBA00023015"/>
    </source>
</evidence>
<protein>
    <recommendedName>
        <fullName evidence="7">WW domain-containing protein</fullName>
    </recommendedName>
</protein>
<evidence type="ECO:0000313" key="9">
    <source>
        <dbReference type="Proteomes" id="UP000243459"/>
    </source>
</evidence>
<feature type="region of interest" description="Disordered" evidence="6">
    <location>
        <begin position="188"/>
        <end position="226"/>
    </location>
</feature>
<dbReference type="GO" id="GO:0005737">
    <property type="term" value="C:cytoplasm"/>
    <property type="evidence" value="ECO:0007669"/>
    <property type="project" value="UniProtKB-SubCell"/>
</dbReference>
<name>A0A5P1FDV6_ASPOF</name>
<keyword evidence="4" id="KW-0805">Transcription regulation</keyword>
<keyword evidence="5" id="KW-0804">Transcription</keyword>
<feature type="domain" description="WW" evidence="7">
    <location>
        <begin position="135"/>
        <end position="169"/>
    </location>
</feature>
<evidence type="ECO:0000256" key="6">
    <source>
        <dbReference type="SAM" id="MobiDB-lite"/>
    </source>
</evidence>
<feature type="region of interest" description="Disordered" evidence="6">
    <location>
        <begin position="158"/>
        <end position="177"/>
    </location>
</feature>
<dbReference type="InterPro" id="IPR036020">
    <property type="entry name" value="WW_dom_sf"/>
</dbReference>
<dbReference type="InterPro" id="IPR001202">
    <property type="entry name" value="WW_dom"/>
</dbReference>
<dbReference type="Gramene" id="ONK75547">
    <property type="protein sequence ID" value="ONK75547"/>
    <property type="gene ID" value="A4U43_C03F18040"/>
</dbReference>
<reference evidence="9" key="1">
    <citation type="journal article" date="2017" name="Nat. Commun.">
        <title>The asparagus genome sheds light on the origin and evolution of a young Y chromosome.</title>
        <authorList>
            <person name="Harkess A."/>
            <person name="Zhou J."/>
            <person name="Xu C."/>
            <person name="Bowers J.E."/>
            <person name="Van der Hulst R."/>
            <person name="Ayyampalayam S."/>
            <person name="Mercati F."/>
            <person name="Riccardi P."/>
            <person name="McKain M.R."/>
            <person name="Kakrana A."/>
            <person name="Tang H."/>
            <person name="Ray J."/>
            <person name="Groenendijk J."/>
            <person name="Arikit S."/>
            <person name="Mathioni S.M."/>
            <person name="Nakano M."/>
            <person name="Shan H."/>
            <person name="Telgmann-Rauber A."/>
            <person name="Kanno A."/>
            <person name="Yue Z."/>
            <person name="Chen H."/>
            <person name="Li W."/>
            <person name="Chen Y."/>
            <person name="Xu X."/>
            <person name="Zhang Y."/>
            <person name="Luo S."/>
            <person name="Chen H."/>
            <person name="Gao J."/>
            <person name="Mao Z."/>
            <person name="Pires J.C."/>
            <person name="Luo M."/>
            <person name="Kudrna D."/>
            <person name="Wing R.A."/>
            <person name="Meyers B.C."/>
            <person name="Yi K."/>
            <person name="Kong H."/>
            <person name="Lavrijsen P."/>
            <person name="Sunseri F."/>
            <person name="Falavigna A."/>
            <person name="Ye Y."/>
            <person name="Leebens-Mack J.H."/>
            <person name="Chen G."/>
        </authorList>
    </citation>
    <scope>NUCLEOTIDE SEQUENCE [LARGE SCALE GENOMIC DNA]</scope>
    <source>
        <strain evidence="9">cv. DH0086</strain>
    </source>
</reference>
<organism evidence="8 9">
    <name type="scientific">Asparagus officinalis</name>
    <name type="common">Garden asparagus</name>
    <dbReference type="NCBI Taxonomy" id="4686"/>
    <lineage>
        <taxon>Eukaryota</taxon>
        <taxon>Viridiplantae</taxon>
        <taxon>Streptophyta</taxon>
        <taxon>Embryophyta</taxon>
        <taxon>Tracheophyta</taxon>
        <taxon>Spermatophyta</taxon>
        <taxon>Magnoliopsida</taxon>
        <taxon>Liliopsida</taxon>
        <taxon>Asparagales</taxon>
        <taxon>Asparagaceae</taxon>
        <taxon>Asparagoideae</taxon>
        <taxon>Asparagus</taxon>
    </lineage>
</organism>
<evidence type="ECO:0000256" key="2">
    <source>
        <dbReference type="ARBA" id="ARBA00005510"/>
    </source>
</evidence>
<dbReference type="SUPFAM" id="SSF51045">
    <property type="entry name" value="WW domain"/>
    <property type="match status" value="1"/>
</dbReference>
<gene>
    <name evidence="8" type="ORF">A4U43_C03F18040</name>
</gene>
<dbReference type="EMBL" id="CM007383">
    <property type="protein sequence ID" value="ONK75547.1"/>
    <property type="molecule type" value="Genomic_DNA"/>
</dbReference>